<dbReference type="PANTHER" id="PTHR46159:SF12">
    <property type="entry name" value="PROTEIN TESMIN_TSO1-LIKE CXC 3-RELATED"/>
    <property type="match status" value="1"/>
</dbReference>
<dbReference type="InterPro" id="IPR033467">
    <property type="entry name" value="Tesmin/TSO1-like_CXC"/>
</dbReference>
<dbReference type="GO" id="GO:0003700">
    <property type="term" value="F:DNA-binding transcription factor activity"/>
    <property type="evidence" value="ECO:0007669"/>
    <property type="project" value="InterPro"/>
</dbReference>
<evidence type="ECO:0000256" key="2">
    <source>
        <dbReference type="ARBA" id="ARBA00007267"/>
    </source>
</evidence>
<feature type="compositionally biased region" description="Polar residues" evidence="4">
    <location>
        <begin position="239"/>
        <end position="254"/>
    </location>
</feature>
<dbReference type="PANTHER" id="PTHR46159">
    <property type="entry name" value="PROTEIN TESMIN/TSO1-LIKE CXC 2"/>
    <property type="match status" value="1"/>
</dbReference>
<dbReference type="OMA" id="HKESRFR"/>
<dbReference type="EMBL" id="KK198760">
    <property type="protein sequence ID" value="KCW60696.1"/>
    <property type="molecule type" value="Genomic_DNA"/>
</dbReference>
<dbReference type="GO" id="GO:0005634">
    <property type="term" value="C:nucleus"/>
    <property type="evidence" value="ECO:0007669"/>
    <property type="project" value="UniProtKB-SubCell"/>
</dbReference>
<accession>A0A059B456</accession>
<feature type="region of interest" description="Disordered" evidence="4">
    <location>
        <begin position="234"/>
        <end position="261"/>
    </location>
</feature>
<reference evidence="6" key="1">
    <citation type="submission" date="2013-07" db="EMBL/GenBank/DDBJ databases">
        <title>The genome of Eucalyptus grandis.</title>
        <authorList>
            <person name="Schmutz J."/>
            <person name="Hayes R."/>
            <person name="Myburg A."/>
            <person name="Tuskan G."/>
            <person name="Grattapaglia D."/>
            <person name="Rokhsar D.S."/>
        </authorList>
    </citation>
    <scope>NUCLEOTIDE SEQUENCE</scope>
    <source>
        <tissue evidence="6">Leaf extractions</tissue>
    </source>
</reference>
<comment type="subcellular location">
    <subcellularLocation>
        <location evidence="1">Nucleus</location>
    </subcellularLocation>
</comment>
<feature type="domain" description="CRC" evidence="5">
    <location>
        <begin position="476"/>
        <end position="601"/>
    </location>
</feature>
<dbReference type="AlphaFoldDB" id="A0A059B456"/>
<dbReference type="PROSITE" id="PS51634">
    <property type="entry name" value="CRC"/>
    <property type="match status" value="1"/>
</dbReference>
<dbReference type="InterPro" id="IPR044522">
    <property type="entry name" value="TSO1-like"/>
</dbReference>
<evidence type="ECO:0000259" key="5">
    <source>
        <dbReference type="PROSITE" id="PS51634"/>
    </source>
</evidence>
<name>A0A059B456_EUCGR</name>
<gene>
    <name evidence="6" type="ORF">EUGRSUZ_H03425</name>
</gene>
<sequence length="800" mass="87951">MDTPEKTQIAAPPVSAHEDSPVFNFIRSLSPIKPVKSTHIAQTFTSLPFTALPSVFTSPHANFHKDPSFLRRHQSLDPSNPDCSSENHNIVCRNGDFINGISQRSKSSDKKVSVEVHAEPCKEHSDFATEFPQTSRCGFYNPEGNMTTCSAGAEAAVETAGMSTPIIPLAMKSSGKPLPEGEGQQQKEWPIDASDLFIFSSPNDVEAFRELVHRSPDFGTACLSSLMSRFTPDDVSGFERSQQVDLPSREQQQIEPPYPTDEAYGQKEAIKNLDYHNLDKFLDKYMSIQLDKNSHNDAGTCVPFDYTPVPNFHRGLRRRCLDFEIAELRKLSGDDSDYSHIALSQHDENTLVNDGQLPVESEGDPLRCTLPGIGLHLNALATTSNDYQSVEHGNLLSENQLMNTQISSSSLNLPNSHQSLHESLTSVASEDIGSADNGVLVVQDGSQSCAYPDSEELDHNSPQKKRRKAEHSEDMACKRCNCKKSKCLKLYCECFAAGVYCIEPCACLDCLNKPIHEDTVLATRKQIESRNPLAFAPKVIRASDSFPDTGDDSNKTPASARHKRGCNCKKSGCLKKYCECYQGGVGCSFNCRCEGCKNSFGRKDGSTLNGVEAEIIDEGKENIGKSMGNQRSLEVAKQRDPIQATPSAYYGYHHVASLLLINFHNDTKNTKWSSVCTRPSIQTTYSAKNEPLRSTSLVTTSSSSVLHAGQNQGTHKHVAPQPEFEKHYDDNNNNNNSNAGGKMPEVLRSNDTPNAVIKTASPNGKRVSSPHSDFGSSPPLRSGRRLILKSIPSFPSLTQH</sequence>
<dbReference type="Pfam" id="PF03638">
    <property type="entry name" value="TCR"/>
    <property type="match status" value="2"/>
</dbReference>
<evidence type="ECO:0000313" key="6">
    <source>
        <dbReference type="EMBL" id="KCW60696.1"/>
    </source>
</evidence>
<comment type="similarity">
    <text evidence="2">Belongs to the lin-54 family.</text>
</comment>
<feature type="region of interest" description="Disordered" evidence="4">
    <location>
        <begin position="724"/>
        <end position="785"/>
    </location>
</feature>
<keyword evidence="3" id="KW-0539">Nucleus</keyword>
<dbReference type="SMART" id="SM01114">
    <property type="entry name" value="CXC"/>
    <property type="match status" value="2"/>
</dbReference>
<dbReference type="STRING" id="71139.A0A059B456"/>
<evidence type="ECO:0000256" key="3">
    <source>
        <dbReference type="ARBA" id="ARBA00023242"/>
    </source>
</evidence>
<evidence type="ECO:0000256" key="1">
    <source>
        <dbReference type="ARBA" id="ARBA00004123"/>
    </source>
</evidence>
<dbReference type="Gramene" id="KCW60696">
    <property type="protein sequence ID" value="KCW60696"/>
    <property type="gene ID" value="EUGRSUZ_H03425"/>
</dbReference>
<proteinExistence type="inferred from homology"/>
<organism evidence="6">
    <name type="scientific">Eucalyptus grandis</name>
    <name type="common">Flooded gum</name>
    <dbReference type="NCBI Taxonomy" id="71139"/>
    <lineage>
        <taxon>Eukaryota</taxon>
        <taxon>Viridiplantae</taxon>
        <taxon>Streptophyta</taxon>
        <taxon>Embryophyta</taxon>
        <taxon>Tracheophyta</taxon>
        <taxon>Spermatophyta</taxon>
        <taxon>Magnoliopsida</taxon>
        <taxon>eudicotyledons</taxon>
        <taxon>Gunneridae</taxon>
        <taxon>Pentapetalae</taxon>
        <taxon>rosids</taxon>
        <taxon>malvids</taxon>
        <taxon>Myrtales</taxon>
        <taxon>Myrtaceae</taxon>
        <taxon>Myrtoideae</taxon>
        <taxon>Eucalypteae</taxon>
        <taxon>Eucalyptus</taxon>
    </lineage>
</organism>
<dbReference type="InterPro" id="IPR005172">
    <property type="entry name" value="CRC"/>
</dbReference>
<dbReference type="FunCoup" id="A0A059B456">
    <property type="interactions" value="2537"/>
</dbReference>
<evidence type="ECO:0000256" key="4">
    <source>
        <dbReference type="SAM" id="MobiDB-lite"/>
    </source>
</evidence>
<protein>
    <recommendedName>
        <fullName evidence="5">CRC domain-containing protein</fullName>
    </recommendedName>
</protein>
<dbReference type="InParanoid" id="A0A059B456"/>